<dbReference type="AlphaFoldDB" id="A0A398BEZ8"/>
<sequence>MAFDLRAILRLDDKFSDPMRKITRQTARTEKAMDTLARSTTKAETSANRAGRSFDKMGGGIGSVTKGLGMLTGALAGVAAGYAAVEGAKKVFEATVLEAAKFEQSNVIIGAMFDDKKLAKQYTDMVDRLSVQSPILDSQTVYGNSKSFITLSKNTKELEKMWKITERLAAIDPGQGIEGAVFSLRELFSGDALSIIDRFEMPRKIMNEIKSLPLEQQLVKLDEYFNKIGMTTKLVDDMGGTTIGLWARVREQFALLLRDMGAPSLEVISGFLSNLIAKLEGGDFSKAANVGAKIIKNILTGLTNGATSLINWFTALSNSEEWKKKTTLSAKVEWIITDLFAKFQSWLDGGGREKIQKAGEVAVQILGTALSSSQGPIIEAGVKIGTAIGKGVIDGAIKYVKDNGWKIANLNPTNAVGSYSGKLGKKAVGWVKDKTSRWFGGESSHNGGLDRVPYNGYSARLHKDEAVLTRGEAAEYRAQKQGKGVGNTYQFNVTIGGGSTEQQAEQLFDIFVKKVEQAGGAGA</sequence>
<evidence type="ECO:0000313" key="2">
    <source>
        <dbReference type="Proteomes" id="UP000265816"/>
    </source>
</evidence>
<dbReference type="Proteomes" id="UP000265816">
    <property type="component" value="Unassembled WGS sequence"/>
</dbReference>
<dbReference type="EMBL" id="QWVT01000001">
    <property type="protein sequence ID" value="RID88939.1"/>
    <property type="molecule type" value="Genomic_DNA"/>
</dbReference>
<reference evidence="1 2" key="1">
    <citation type="submission" date="2018-08" db="EMBL/GenBank/DDBJ databases">
        <title>Bacillus jemisoniae sp. nov., Bacillus chryseoplanitiae sp. nov., Bacillus resnikiae sp. nov., and Bacillus frankliniae sp. nov., isolated from Viking spacecraft and associated surfaces.</title>
        <authorList>
            <person name="Seuylemezian A."/>
            <person name="Vaishampayan P."/>
        </authorList>
    </citation>
    <scope>NUCLEOTIDE SEQUENCE [LARGE SCALE GENOMIC DNA]</scope>
    <source>
        <strain evidence="1 2">JJ-247</strain>
    </source>
</reference>
<comment type="caution">
    <text evidence="1">The sequence shown here is derived from an EMBL/GenBank/DDBJ whole genome shotgun (WGS) entry which is preliminary data.</text>
</comment>
<dbReference type="OrthoDB" id="90760at2"/>
<dbReference type="RefSeq" id="WP_119110851.1">
    <property type="nucleotide sequence ID" value="NZ_CBCSEO010000001.1"/>
</dbReference>
<keyword evidence="2" id="KW-1185">Reference proteome</keyword>
<gene>
    <name evidence="1" type="ORF">D1970_00095</name>
</gene>
<proteinExistence type="predicted"/>
<organism evidence="1 2">
    <name type="scientific">Mesobacillus zeae</name>
    <dbReference type="NCBI Taxonomy" id="1917180"/>
    <lineage>
        <taxon>Bacteria</taxon>
        <taxon>Bacillati</taxon>
        <taxon>Bacillota</taxon>
        <taxon>Bacilli</taxon>
        <taxon>Bacillales</taxon>
        <taxon>Bacillaceae</taxon>
        <taxon>Mesobacillus</taxon>
    </lineage>
</organism>
<accession>A0A398BEZ8</accession>
<protein>
    <recommendedName>
        <fullName evidence="3">Phage tail tape measure protein</fullName>
    </recommendedName>
</protein>
<evidence type="ECO:0000313" key="1">
    <source>
        <dbReference type="EMBL" id="RID88939.1"/>
    </source>
</evidence>
<evidence type="ECO:0008006" key="3">
    <source>
        <dbReference type="Google" id="ProtNLM"/>
    </source>
</evidence>
<name>A0A398BEZ8_9BACI</name>